<keyword evidence="2" id="KW-0472">Membrane</keyword>
<feature type="compositionally biased region" description="Basic residues" evidence="1">
    <location>
        <begin position="256"/>
        <end position="268"/>
    </location>
</feature>
<accession>A0A016TP76</accession>
<gene>
    <name evidence="3" type="primary">Acey_s0087.g2005</name>
    <name evidence="3" type="ORF">Y032_0087g2005</name>
</gene>
<evidence type="ECO:0000313" key="4">
    <source>
        <dbReference type="Proteomes" id="UP000024635"/>
    </source>
</evidence>
<dbReference type="EMBL" id="JARK01001423">
    <property type="protein sequence ID" value="EYC04442.1"/>
    <property type="molecule type" value="Genomic_DNA"/>
</dbReference>
<evidence type="ECO:0000256" key="2">
    <source>
        <dbReference type="SAM" id="Phobius"/>
    </source>
</evidence>
<keyword evidence="4" id="KW-1185">Reference proteome</keyword>
<keyword evidence="2" id="KW-1133">Transmembrane helix</keyword>
<organism evidence="3 4">
    <name type="scientific">Ancylostoma ceylanicum</name>
    <dbReference type="NCBI Taxonomy" id="53326"/>
    <lineage>
        <taxon>Eukaryota</taxon>
        <taxon>Metazoa</taxon>
        <taxon>Ecdysozoa</taxon>
        <taxon>Nematoda</taxon>
        <taxon>Chromadorea</taxon>
        <taxon>Rhabditida</taxon>
        <taxon>Rhabditina</taxon>
        <taxon>Rhabditomorpha</taxon>
        <taxon>Strongyloidea</taxon>
        <taxon>Ancylostomatidae</taxon>
        <taxon>Ancylostomatinae</taxon>
        <taxon>Ancylostoma</taxon>
    </lineage>
</organism>
<keyword evidence="2" id="KW-0812">Transmembrane</keyword>
<feature type="region of interest" description="Disordered" evidence="1">
    <location>
        <begin position="31"/>
        <end position="54"/>
    </location>
</feature>
<feature type="compositionally biased region" description="Basic residues" evidence="1">
    <location>
        <begin position="324"/>
        <end position="336"/>
    </location>
</feature>
<feature type="compositionally biased region" description="Low complexity" evidence="1">
    <location>
        <begin position="307"/>
        <end position="318"/>
    </location>
</feature>
<proteinExistence type="predicted"/>
<feature type="compositionally biased region" description="Low complexity" evidence="1">
    <location>
        <begin position="37"/>
        <end position="54"/>
    </location>
</feature>
<feature type="compositionally biased region" description="Basic residues" evidence="1">
    <location>
        <begin position="109"/>
        <end position="142"/>
    </location>
</feature>
<protein>
    <submittedName>
        <fullName evidence="3">Uncharacterized protein</fullName>
    </submittedName>
</protein>
<dbReference type="AlphaFoldDB" id="A0A016TP76"/>
<sequence length="336" mass="37653">MGSSADLLGAACIRLYGLAFRMLTHSISSSEKPCQRSTITTTTSSSSSKTSTTTTGKASYSEALIIITAIEIFLFVLVVALCFGLAQRRSHQRKLELSEDYAREEAERRMRKRIRKSERKRRKKSKQASTKPSRRSPRTIRSRGKEEVERAFRNFLEAQAETYTRPEELMQTQSETALAPVKTLAIGSSEVDVALASYSEYSRNEKHPSVSTNKANVLTESTSTTQLGIKDVDVTLKTSEESVKRKNIRAPIKFKPTVKRISPKRQSKKGATEVDPTFPSYSEKSNKPKQKPLAAKHAEKLELQTAESEGSEGNSSSETYQKKCSWKRLQKTPRSD</sequence>
<feature type="region of interest" description="Disordered" evidence="1">
    <location>
        <begin position="108"/>
        <end position="146"/>
    </location>
</feature>
<reference evidence="4" key="1">
    <citation type="journal article" date="2015" name="Nat. Genet.">
        <title>The genome and transcriptome of the zoonotic hookworm Ancylostoma ceylanicum identify infection-specific gene families.</title>
        <authorList>
            <person name="Schwarz E.M."/>
            <person name="Hu Y."/>
            <person name="Antoshechkin I."/>
            <person name="Miller M.M."/>
            <person name="Sternberg P.W."/>
            <person name="Aroian R.V."/>
        </authorList>
    </citation>
    <scope>NUCLEOTIDE SEQUENCE</scope>
    <source>
        <strain evidence="4">HY135</strain>
    </source>
</reference>
<feature type="transmembrane region" description="Helical" evidence="2">
    <location>
        <begin position="63"/>
        <end position="86"/>
    </location>
</feature>
<comment type="caution">
    <text evidence="3">The sequence shown here is derived from an EMBL/GenBank/DDBJ whole genome shotgun (WGS) entry which is preliminary data.</text>
</comment>
<evidence type="ECO:0000256" key="1">
    <source>
        <dbReference type="SAM" id="MobiDB-lite"/>
    </source>
</evidence>
<dbReference type="Proteomes" id="UP000024635">
    <property type="component" value="Unassembled WGS sequence"/>
</dbReference>
<feature type="region of interest" description="Disordered" evidence="1">
    <location>
        <begin position="254"/>
        <end position="336"/>
    </location>
</feature>
<name>A0A016TP76_9BILA</name>
<evidence type="ECO:0000313" key="3">
    <source>
        <dbReference type="EMBL" id="EYC04442.1"/>
    </source>
</evidence>